<dbReference type="InterPro" id="IPR019933">
    <property type="entry name" value="DivIVA_domain"/>
</dbReference>
<dbReference type="Proteomes" id="UP000326711">
    <property type="component" value="Chromosome"/>
</dbReference>
<dbReference type="EMBL" id="CP045032">
    <property type="protein sequence ID" value="QFQ02753.1"/>
    <property type="molecule type" value="Genomic_DNA"/>
</dbReference>
<name>A0A5J6ZAN5_9CORY</name>
<evidence type="ECO:0000313" key="2">
    <source>
        <dbReference type="EMBL" id="QFQ02753.1"/>
    </source>
</evidence>
<dbReference type="NCBIfam" id="TIGR03544">
    <property type="entry name" value="DivI1A_domain"/>
    <property type="match status" value="1"/>
</dbReference>
<organism evidence="2 3">
    <name type="scientific">Corynebacterium urogenitale</name>
    <dbReference type="NCBI Taxonomy" id="2487892"/>
    <lineage>
        <taxon>Bacteria</taxon>
        <taxon>Bacillati</taxon>
        <taxon>Actinomycetota</taxon>
        <taxon>Actinomycetes</taxon>
        <taxon>Mycobacteriales</taxon>
        <taxon>Corynebacteriaceae</taxon>
        <taxon>Corynebacterium</taxon>
    </lineage>
</organism>
<dbReference type="OrthoDB" id="3404379at2"/>
<feature type="compositionally biased region" description="Basic and acidic residues" evidence="1">
    <location>
        <begin position="99"/>
        <end position="110"/>
    </location>
</feature>
<evidence type="ECO:0000256" key="1">
    <source>
        <dbReference type="SAM" id="MobiDB-lite"/>
    </source>
</evidence>
<evidence type="ECO:0008006" key="4">
    <source>
        <dbReference type="Google" id="ProtNLM"/>
    </source>
</evidence>
<dbReference type="KEGG" id="cuo:CUROG_06990"/>
<dbReference type="AlphaFoldDB" id="A0A5J6ZAN5"/>
<feature type="region of interest" description="Disordered" evidence="1">
    <location>
        <begin position="88"/>
        <end position="110"/>
    </location>
</feature>
<keyword evidence="3" id="KW-1185">Reference proteome</keyword>
<accession>A0A5J6ZAN5</accession>
<reference evidence="3" key="1">
    <citation type="submission" date="2019-10" db="EMBL/GenBank/DDBJ databases">
        <title>Complete genome sequence of Corynebacterium urogenitalis DSM 108747, isolated from the genital tract of a cow.</title>
        <authorList>
            <person name="Ruckert C."/>
            <person name="Ballas P."/>
            <person name="Wagener K."/>
            <person name="Drillich M."/>
            <person name="Kaempfer P."/>
            <person name="Busse H.-J."/>
            <person name="Ehling-Schulz M."/>
        </authorList>
    </citation>
    <scope>NUCLEOTIDE SEQUENCE [LARGE SCALE GENOMIC DNA]</scope>
    <source>
        <strain evidence="3">LMM 1652</strain>
    </source>
</reference>
<dbReference type="RefSeq" id="WP_151903079.1">
    <property type="nucleotide sequence ID" value="NZ_CP045032.1"/>
</dbReference>
<sequence>MYWVISLVGALLVGALLTYLLAAVFGRGENLPPATANPWAEQHRAQLNENPITADTVGTVEFTQSLRGYNTEEVDRYLQRITATLREYENGQRGSSAYETRHDTTEEHTP</sequence>
<protein>
    <recommendedName>
        <fullName evidence="4">Antigen 84</fullName>
    </recommendedName>
</protein>
<gene>
    <name evidence="2" type="ORF">CUROG_06990</name>
</gene>
<dbReference type="Gene3D" id="6.10.250.660">
    <property type="match status" value="1"/>
</dbReference>
<evidence type="ECO:0000313" key="3">
    <source>
        <dbReference type="Proteomes" id="UP000326711"/>
    </source>
</evidence>
<proteinExistence type="predicted"/>